<feature type="region of interest" description="Disordered" evidence="2">
    <location>
        <begin position="421"/>
        <end position="469"/>
    </location>
</feature>
<gene>
    <name evidence="4" type="ORF">BBOMB_0191</name>
</gene>
<name>A0A080N5P8_9BIFI</name>
<accession>A0A080N5P8</accession>
<keyword evidence="5" id="KW-1185">Reference proteome</keyword>
<dbReference type="AlphaFoldDB" id="A0A080N5P8"/>
<dbReference type="EMBL" id="ATLK01000001">
    <property type="protein sequence ID" value="KFF30874.1"/>
    <property type="molecule type" value="Genomic_DNA"/>
</dbReference>
<sequence length="612" mass="67188">MQTEQRKQMKNAPDSVILTNQRHDNANRCGRQACMTRVDSLQNRKADVPTRLGIDEDTLARAVLTFCIDGADALMYATIKGSENAMQTLELISLANNDERNSSSQCLDRTFATGTARWGRKVNSQGMKAFHRALQRWQSRFRQLPSYDPQSLIDWLTESGRLWIIGPSSHLWPRQLDDLAIRSQWAPPLCLWGYGDASALTSCPKPIGIVGSRGVDEYGRYVARNIAEHAAEAGHLVVSGGAYGADAAAHWGALESRTRLGAENSGKTVSIFAGGLDHVGPERNKGLFEQITASGGALLSELCPDTIPEARRFLLRNRIIAALSSTVVVAQARIRSGALNTASWACELGREVYAAPGDINTPHNTGCNHLISENRAMLLTSAHDVNQICHSPHKPITMTWATTSEARESPAENMYAVKNHTTEEKRVTAPKSRDCTDSGTRISERYAARTTHGLDSMTPHTDEHGSFECGKARKGAVDGERTAQRPCRIECSEDVESVGSMNERNPHHQRQEELLTAIRQCGKAGIIANHDNVLRMLNERTTPKGPASRTRNARWDVYGMNEILGELELLGMLETRRGCLRIVSSPTAATDNGRDLPRIHPDLGSCADSEGQ</sequence>
<comment type="caution">
    <text evidence="4">The sequence shown here is derived from an EMBL/GenBank/DDBJ whole genome shotgun (WGS) entry which is preliminary data.</text>
</comment>
<dbReference type="SUPFAM" id="SSF102405">
    <property type="entry name" value="MCP/YpsA-like"/>
    <property type="match status" value="1"/>
</dbReference>
<organism evidence="4 5">
    <name type="scientific">Bifidobacterium bombi DSM 19703</name>
    <dbReference type="NCBI Taxonomy" id="1341695"/>
    <lineage>
        <taxon>Bacteria</taxon>
        <taxon>Bacillati</taxon>
        <taxon>Actinomycetota</taxon>
        <taxon>Actinomycetes</taxon>
        <taxon>Bifidobacteriales</taxon>
        <taxon>Bifidobacteriaceae</taxon>
        <taxon>Bifidobacterium</taxon>
    </lineage>
</organism>
<feature type="compositionally biased region" description="Basic and acidic residues" evidence="2">
    <location>
        <begin position="592"/>
        <end position="601"/>
    </location>
</feature>
<reference evidence="4 5" key="1">
    <citation type="journal article" date="2014" name="Appl. Environ. Microbiol.">
        <title>Genomic encyclopedia of type strains of the genus Bifidobacterium.</title>
        <authorList>
            <person name="Milani C."/>
            <person name="Lugli G.A."/>
            <person name="Duranti S."/>
            <person name="Turroni F."/>
            <person name="Bottacini F."/>
            <person name="Mangifesta M."/>
            <person name="Sanchez B."/>
            <person name="Viappiani A."/>
            <person name="Mancabelli L."/>
            <person name="Taminiau B."/>
            <person name="Delcenserie V."/>
            <person name="Barrangou R."/>
            <person name="Margolles A."/>
            <person name="van Sinderen D."/>
            <person name="Ventura M."/>
        </authorList>
    </citation>
    <scope>NUCLEOTIDE SEQUENCE [LARGE SCALE GENOMIC DNA]</scope>
    <source>
        <strain evidence="4 5">DSM 19703</strain>
    </source>
</reference>
<protein>
    <submittedName>
        <fullName evidence="4">DNA recombination-mediator protein A</fullName>
    </submittedName>
</protein>
<dbReference type="Pfam" id="PF02481">
    <property type="entry name" value="DNA_processg_A"/>
    <property type="match status" value="1"/>
</dbReference>
<dbReference type="Proteomes" id="UP000028730">
    <property type="component" value="Unassembled WGS sequence"/>
</dbReference>
<evidence type="ECO:0000256" key="1">
    <source>
        <dbReference type="ARBA" id="ARBA00006525"/>
    </source>
</evidence>
<dbReference type="InterPro" id="IPR057666">
    <property type="entry name" value="DrpA_SLOG"/>
</dbReference>
<proteinExistence type="inferred from homology"/>
<dbReference type="PANTHER" id="PTHR43022">
    <property type="entry name" value="PROTEIN SMF"/>
    <property type="match status" value="1"/>
</dbReference>
<dbReference type="eggNOG" id="COG0758">
    <property type="taxonomic scope" value="Bacteria"/>
</dbReference>
<dbReference type="GO" id="GO:0009294">
    <property type="term" value="P:DNA-mediated transformation"/>
    <property type="evidence" value="ECO:0007669"/>
    <property type="project" value="InterPro"/>
</dbReference>
<feature type="region of interest" description="Disordered" evidence="2">
    <location>
        <begin position="590"/>
        <end position="612"/>
    </location>
</feature>
<dbReference type="PANTHER" id="PTHR43022:SF1">
    <property type="entry name" value="PROTEIN SMF"/>
    <property type="match status" value="1"/>
</dbReference>
<dbReference type="STRING" id="1341695.BBOMB_0191"/>
<evidence type="ECO:0000313" key="5">
    <source>
        <dbReference type="Proteomes" id="UP000028730"/>
    </source>
</evidence>
<evidence type="ECO:0000259" key="3">
    <source>
        <dbReference type="Pfam" id="PF02481"/>
    </source>
</evidence>
<comment type="similarity">
    <text evidence="1">Belongs to the DprA/Smf family.</text>
</comment>
<feature type="compositionally biased region" description="Basic and acidic residues" evidence="2">
    <location>
        <begin position="421"/>
        <end position="447"/>
    </location>
</feature>
<feature type="domain" description="Smf/DprA SLOG" evidence="3">
    <location>
        <begin position="165"/>
        <end position="386"/>
    </location>
</feature>
<dbReference type="Gene3D" id="3.40.50.450">
    <property type="match status" value="1"/>
</dbReference>
<evidence type="ECO:0000313" key="4">
    <source>
        <dbReference type="EMBL" id="KFF30874.1"/>
    </source>
</evidence>
<evidence type="ECO:0000256" key="2">
    <source>
        <dbReference type="SAM" id="MobiDB-lite"/>
    </source>
</evidence>
<dbReference type="InterPro" id="IPR003488">
    <property type="entry name" value="DprA"/>
</dbReference>
<dbReference type="RefSeq" id="WP_052377320.1">
    <property type="nucleotide sequence ID" value="NZ_ATLK01000001.1"/>
</dbReference>